<dbReference type="AlphaFoldDB" id="A0A8C4JEJ6"/>
<sequence length="124" mass="13531">APRCHSQHSSGFSSELSPQSSSPSHFQASGLHSVLLHWNSRDTLALPPVPQFSSSVPSMQSASASQRQRMGMQCPFLHWNWSNSQRGVQSFCRGRQGTRWVSGNAARNRCSAPPRCPRAGQGKG</sequence>
<proteinExistence type="predicted"/>
<reference evidence="2" key="1">
    <citation type="submission" date="2025-08" db="UniProtKB">
        <authorList>
            <consortium name="Ensembl"/>
        </authorList>
    </citation>
    <scope>IDENTIFICATION</scope>
</reference>
<dbReference type="Ensembl" id="ENSDNVT00000009471.1">
    <property type="protein sequence ID" value="ENSDNVP00000007823.1"/>
    <property type="gene ID" value="ENSDNVG00000005570.1"/>
</dbReference>
<evidence type="ECO:0000256" key="1">
    <source>
        <dbReference type="SAM" id="MobiDB-lite"/>
    </source>
</evidence>
<feature type="region of interest" description="Disordered" evidence="1">
    <location>
        <begin position="104"/>
        <end position="124"/>
    </location>
</feature>
<keyword evidence="3" id="KW-1185">Reference proteome</keyword>
<reference evidence="2" key="2">
    <citation type="submission" date="2025-09" db="UniProtKB">
        <authorList>
            <consortium name="Ensembl"/>
        </authorList>
    </citation>
    <scope>IDENTIFICATION</scope>
</reference>
<feature type="compositionally biased region" description="Low complexity" evidence="1">
    <location>
        <begin position="9"/>
        <end position="27"/>
    </location>
</feature>
<feature type="region of interest" description="Disordered" evidence="1">
    <location>
        <begin position="1"/>
        <end position="27"/>
    </location>
</feature>
<protein>
    <submittedName>
        <fullName evidence="2">Uncharacterized protein</fullName>
    </submittedName>
</protein>
<feature type="compositionally biased region" description="Low complexity" evidence="1">
    <location>
        <begin position="51"/>
        <end position="67"/>
    </location>
</feature>
<evidence type="ECO:0000313" key="2">
    <source>
        <dbReference type="Ensembl" id="ENSDNVP00000007823.1"/>
    </source>
</evidence>
<evidence type="ECO:0000313" key="3">
    <source>
        <dbReference type="Proteomes" id="UP000694423"/>
    </source>
</evidence>
<organism evidence="2 3">
    <name type="scientific">Dromaius novaehollandiae</name>
    <name type="common">Emu</name>
    <dbReference type="NCBI Taxonomy" id="8790"/>
    <lineage>
        <taxon>Eukaryota</taxon>
        <taxon>Metazoa</taxon>
        <taxon>Chordata</taxon>
        <taxon>Craniata</taxon>
        <taxon>Vertebrata</taxon>
        <taxon>Euteleostomi</taxon>
        <taxon>Archelosauria</taxon>
        <taxon>Archosauria</taxon>
        <taxon>Dinosauria</taxon>
        <taxon>Saurischia</taxon>
        <taxon>Theropoda</taxon>
        <taxon>Coelurosauria</taxon>
        <taxon>Aves</taxon>
        <taxon>Palaeognathae</taxon>
        <taxon>Casuariiformes</taxon>
        <taxon>Dromaiidae</taxon>
        <taxon>Dromaius</taxon>
    </lineage>
</organism>
<feature type="region of interest" description="Disordered" evidence="1">
    <location>
        <begin position="47"/>
        <end position="67"/>
    </location>
</feature>
<name>A0A8C4JEJ6_DRONO</name>
<dbReference type="Proteomes" id="UP000694423">
    <property type="component" value="Unplaced"/>
</dbReference>
<accession>A0A8C4JEJ6</accession>